<proteinExistence type="predicted"/>
<dbReference type="AlphaFoldDB" id="A0AAN9KX32"/>
<sequence length="149" mass="16481">MENSKVHLLSITSFLLLCLVLGDPLSSYESKRNVPSKSSTEQPFPTNFVKHSSHFHFHDHGQGIKLEVPSGPNPLHNKNPPTSKPPPSTNSVKKSFIFVPKSHESLLEGIKRKVPQGPNPRHNKNPPTPKPPRTADSVKESFVSIGLKE</sequence>
<feature type="chain" id="PRO_5042813580" evidence="2">
    <location>
        <begin position="23"/>
        <end position="149"/>
    </location>
</feature>
<dbReference type="EMBL" id="JAYMYQ010000006">
    <property type="protein sequence ID" value="KAK7323848.1"/>
    <property type="molecule type" value="Genomic_DNA"/>
</dbReference>
<feature type="signal peptide" evidence="2">
    <location>
        <begin position="1"/>
        <end position="22"/>
    </location>
</feature>
<keyword evidence="4" id="KW-1185">Reference proteome</keyword>
<dbReference type="PANTHER" id="PTHR37380:SF1">
    <property type="entry name" value="CLE FAMILY OSCLE501 PROTEIN"/>
    <property type="match status" value="1"/>
</dbReference>
<dbReference type="PANTHER" id="PTHR37380">
    <property type="entry name" value="CLE FAMILY OSCLE501 PROTEIN"/>
    <property type="match status" value="1"/>
</dbReference>
<keyword evidence="2" id="KW-0732">Signal</keyword>
<reference evidence="3 4" key="1">
    <citation type="submission" date="2024-01" db="EMBL/GenBank/DDBJ databases">
        <title>The genomes of 5 underutilized Papilionoideae crops provide insights into root nodulation and disease resistanc.</title>
        <authorList>
            <person name="Jiang F."/>
        </authorList>
    </citation>
    <scope>NUCLEOTIDE SEQUENCE [LARGE SCALE GENOMIC DNA]</scope>
    <source>
        <strain evidence="3">LVBAO_FW01</strain>
        <tissue evidence="3">Leaves</tissue>
    </source>
</reference>
<dbReference type="Proteomes" id="UP001367508">
    <property type="component" value="Unassembled WGS sequence"/>
</dbReference>
<comment type="caution">
    <text evidence="3">The sequence shown here is derived from an EMBL/GenBank/DDBJ whole genome shotgun (WGS) entry which is preliminary data.</text>
</comment>
<gene>
    <name evidence="3" type="ORF">VNO77_27344</name>
</gene>
<evidence type="ECO:0000256" key="2">
    <source>
        <dbReference type="SAM" id="SignalP"/>
    </source>
</evidence>
<accession>A0AAN9KX32</accession>
<organism evidence="3 4">
    <name type="scientific">Canavalia gladiata</name>
    <name type="common">Sword bean</name>
    <name type="synonym">Dolichos gladiatus</name>
    <dbReference type="NCBI Taxonomy" id="3824"/>
    <lineage>
        <taxon>Eukaryota</taxon>
        <taxon>Viridiplantae</taxon>
        <taxon>Streptophyta</taxon>
        <taxon>Embryophyta</taxon>
        <taxon>Tracheophyta</taxon>
        <taxon>Spermatophyta</taxon>
        <taxon>Magnoliopsida</taxon>
        <taxon>eudicotyledons</taxon>
        <taxon>Gunneridae</taxon>
        <taxon>Pentapetalae</taxon>
        <taxon>rosids</taxon>
        <taxon>fabids</taxon>
        <taxon>Fabales</taxon>
        <taxon>Fabaceae</taxon>
        <taxon>Papilionoideae</taxon>
        <taxon>50 kb inversion clade</taxon>
        <taxon>NPAAA clade</taxon>
        <taxon>indigoferoid/millettioid clade</taxon>
        <taxon>Phaseoleae</taxon>
        <taxon>Canavalia</taxon>
    </lineage>
</organism>
<name>A0AAN9KX32_CANGL</name>
<evidence type="ECO:0000313" key="3">
    <source>
        <dbReference type="EMBL" id="KAK7323848.1"/>
    </source>
</evidence>
<evidence type="ECO:0000256" key="1">
    <source>
        <dbReference type="SAM" id="MobiDB-lite"/>
    </source>
</evidence>
<evidence type="ECO:0000313" key="4">
    <source>
        <dbReference type="Proteomes" id="UP001367508"/>
    </source>
</evidence>
<protein>
    <submittedName>
        <fullName evidence="3">Uncharacterized protein</fullName>
    </submittedName>
</protein>
<feature type="region of interest" description="Disordered" evidence="1">
    <location>
        <begin position="29"/>
        <end position="95"/>
    </location>
</feature>
<feature type="compositionally biased region" description="Polar residues" evidence="1">
    <location>
        <begin position="33"/>
        <end position="45"/>
    </location>
</feature>
<feature type="region of interest" description="Disordered" evidence="1">
    <location>
        <begin position="107"/>
        <end position="149"/>
    </location>
</feature>